<accession>A0A557RFG8</accession>
<evidence type="ECO:0000256" key="1">
    <source>
        <dbReference type="SAM" id="SignalP"/>
    </source>
</evidence>
<dbReference type="Gene3D" id="3.90.420.10">
    <property type="entry name" value="Oxidoreductase, molybdopterin-binding domain"/>
    <property type="match status" value="1"/>
</dbReference>
<proteinExistence type="predicted"/>
<sequence>MTRSRSTAALIGILALLGLWSAPASALEAPEGRAILTVSGDIGTTNQGDQAVFDAAMLAELEGRTLETETPWHEGVRTFSGPLARAVLEAVDAGGEQVTAIALNDYSAEIPVSNFRDYDVILATHKDGERMSVRERGPIFVIYPFDRHPELHRETIYGRSVWQVNRLRVE</sequence>
<evidence type="ECO:0000313" key="2">
    <source>
        <dbReference type="EMBL" id="TVO63879.1"/>
    </source>
</evidence>
<gene>
    <name evidence="2" type="ORF">FPL11_09500</name>
</gene>
<keyword evidence="3" id="KW-1185">Reference proteome</keyword>
<name>A0A557RFG8_9GAMM</name>
<dbReference type="AlphaFoldDB" id="A0A557RFG8"/>
<protein>
    <recommendedName>
        <fullName evidence="4">Molybdopterin-dependent oxidoreductase</fullName>
    </recommendedName>
</protein>
<reference evidence="2 3" key="1">
    <citation type="submission" date="2019-07" db="EMBL/GenBank/DDBJ databases">
        <title>Reclasification of Spiribacter aquaticus.</title>
        <authorList>
            <person name="Leon M.J."/>
            <person name="Sanchez-Porro C."/>
            <person name="Ventosa A."/>
        </authorList>
    </citation>
    <scope>NUCLEOTIDE SEQUENCE [LARGE SCALE GENOMIC DNA]</scope>
    <source>
        <strain evidence="2 3">SP30</strain>
    </source>
</reference>
<keyword evidence="1" id="KW-0732">Signal</keyword>
<evidence type="ECO:0008006" key="4">
    <source>
        <dbReference type="Google" id="ProtNLM"/>
    </source>
</evidence>
<organism evidence="2 3">
    <name type="scientific">Spiribacter aquaticus</name>
    <dbReference type="NCBI Taxonomy" id="1935996"/>
    <lineage>
        <taxon>Bacteria</taxon>
        <taxon>Pseudomonadati</taxon>
        <taxon>Pseudomonadota</taxon>
        <taxon>Gammaproteobacteria</taxon>
        <taxon>Chromatiales</taxon>
        <taxon>Ectothiorhodospiraceae</taxon>
        <taxon>Spiribacter</taxon>
    </lineage>
</organism>
<evidence type="ECO:0000313" key="3">
    <source>
        <dbReference type="Proteomes" id="UP000316688"/>
    </source>
</evidence>
<dbReference type="SUPFAM" id="SSF56524">
    <property type="entry name" value="Oxidoreductase molybdopterin-binding domain"/>
    <property type="match status" value="1"/>
</dbReference>
<feature type="signal peptide" evidence="1">
    <location>
        <begin position="1"/>
        <end position="26"/>
    </location>
</feature>
<dbReference type="Proteomes" id="UP000316688">
    <property type="component" value="Unassembled WGS sequence"/>
</dbReference>
<dbReference type="InterPro" id="IPR036374">
    <property type="entry name" value="OxRdtase_Mopterin-bd_sf"/>
</dbReference>
<dbReference type="RefSeq" id="WP_144348393.1">
    <property type="nucleotide sequence ID" value="NZ_VMKP01000004.1"/>
</dbReference>
<dbReference type="EMBL" id="VMKP01000004">
    <property type="protein sequence ID" value="TVO63879.1"/>
    <property type="molecule type" value="Genomic_DNA"/>
</dbReference>
<feature type="chain" id="PRO_5021776684" description="Molybdopterin-dependent oxidoreductase" evidence="1">
    <location>
        <begin position="27"/>
        <end position="170"/>
    </location>
</feature>
<comment type="caution">
    <text evidence="2">The sequence shown here is derived from an EMBL/GenBank/DDBJ whole genome shotgun (WGS) entry which is preliminary data.</text>
</comment>